<proteinExistence type="predicted"/>
<keyword evidence="1" id="KW-1133">Transmembrane helix</keyword>
<keyword evidence="1" id="KW-0812">Transmembrane</keyword>
<protein>
    <submittedName>
        <fullName evidence="2">Uncharacterized protein</fullName>
    </submittedName>
</protein>
<dbReference type="AlphaFoldDB" id="A0A7X4KEW3"/>
<dbReference type="RefSeq" id="WP_161049406.1">
    <property type="nucleotide sequence ID" value="NZ_WWCR01000004.1"/>
</dbReference>
<evidence type="ECO:0000256" key="1">
    <source>
        <dbReference type="SAM" id="Phobius"/>
    </source>
</evidence>
<comment type="caution">
    <text evidence="2">The sequence shown here is derived from an EMBL/GenBank/DDBJ whole genome shotgun (WGS) entry which is preliminary data.</text>
</comment>
<feature type="transmembrane region" description="Helical" evidence="1">
    <location>
        <begin position="96"/>
        <end position="118"/>
    </location>
</feature>
<organism evidence="2 3">
    <name type="scientific">Duganella margarita</name>
    <dbReference type="NCBI Taxonomy" id="2692170"/>
    <lineage>
        <taxon>Bacteria</taxon>
        <taxon>Pseudomonadati</taxon>
        <taxon>Pseudomonadota</taxon>
        <taxon>Betaproteobacteria</taxon>
        <taxon>Burkholderiales</taxon>
        <taxon>Oxalobacteraceae</taxon>
        <taxon>Telluria group</taxon>
        <taxon>Duganella</taxon>
    </lineage>
</organism>
<reference evidence="2 3" key="1">
    <citation type="submission" date="2019-12" db="EMBL/GenBank/DDBJ databases">
        <title>Novel species isolated from a subtropical stream in China.</title>
        <authorList>
            <person name="Lu H."/>
        </authorList>
    </citation>
    <scope>NUCLEOTIDE SEQUENCE [LARGE SCALE GENOMIC DNA]</scope>
    <source>
        <strain evidence="2 3">FT134W</strain>
    </source>
</reference>
<evidence type="ECO:0000313" key="3">
    <source>
        <dbReference type="Proteomes" id="UP000469734"/>
    </source>
</evidence>
<keyword evidence="1" id="KW-0472">Membrane</keyword>
<evidence type="ECO:0000313" key="2">
    <source>
        <dbReference type="EMBL" id="MYM71766.1"/>
    </source>
</evidence>
<accession>A0A7X4KEW3</accession>
<dbReference type="Proteomes" id="UP000469734">
    <property type="component" value="Unassembled WGS sequence"/>
</dbReference>
<dbReference type="EMBL" id="WWCR01000004">
    <property type="protein sequence ID" value="MYM71766.1"/>
    <property type="molecule type" value="Genomic_DNA"/>
</dbReference>
<sequence length="186" mass="20405">MSGDWNPLQAAYTLNEAAKRQQTQTDALVGEMRLLVRAYRETLAALPIRIEEGVERALPNAAEVAAQSIAANWTAANQHADAATLAYSKAQRAAPWLIFGSIGIGLLFAVLLGTYISLKLLPSADHITELRMEERKLTATIDELVKRGGRTPLAYCDDKKGIQHLCVRVDENKKSTTPGYMIVYGH</sequence>
<name>A0A7X4KEW3_9BURK</name>
<gene>
    <name evidence="2" type="ORF">GTP56_06080</name>
</gene>